<feature type="region of interest" description="Disordered" evidence="1">
    <location>
        <begin position="349"/>
        <end position="405"/>
    </location>
</feature>
<sequence length="405" mass="43751">MTVGKLYGTFVLLLYLQENYAQQGLNNNQNVGVNSGLGFQQQPPQRTNALNNANQIPTGGLNINVLQGNLQQANGGNIQQQLSLPANLQPQAGSGSLANVQFNKQGLAQLPPGLAFNPTRSQANCPQINNVCNQNTPPPQQPNNVNTPFPNSLAELAALKGPSLLSLFASQINGQPQQNQQMANFSPVQNQLTDIQKQILARAIQGPSPCNMAQQRPVVENRPTVTVQGLPVTQQPQAIVTPVGQLPYTAVQAQLLPAYIQNQPVPVTVVEEPSALSFILSDTQPDAQYFYPPYQVQKRESKSNLKSLIPLIIDLLKEKNACGCRNCGCPNNGIGNSIAEPTIFGGYSNVGDNKAAENKKRDDEDEEGKKESKGKKSLKKNVINDESEEGSEENDSDYEDDSTGD</sequence>
<feature type="compositionally biased region" description="Basic and acidic residues" evidence="1">
    <location>
        <begin position="354"/>
        <end position="371"/>
    </location>
</feature>
<proteinExistence type="predicted"/>
<dbReference type="OrthoDB" id="7443545at2759"/>
<organism evidence="3 4">
    <name type="scientific">Spodoptera frugiperda</name>
    <name type="common">Fall armyworm</name>
    <dbReference type="NCBI Taxonomy" id="7108"/>
    <lineage>
        <taxon>Eukaryota</taxon>
        <taxon>Metazoa</taxon>
        <taxon>Ecdysozoa</taxon>
        <taxon>Arthropoda</taxon>
        <taxon>Hexapoda</taxon>
        <taxon>Insecta</taxon>
        <taxon>Pterygota</taxon>
        <taxon>Neoptera</taxon>
        <taxon>Endopterygota</taxon>
        <taxon>Lepidoptera</taxon>
        <taxon>Glossata</taxon>
        <taxon>Ditrysia</taxon>
        <taxon>Noctuoidea</taxon>
        <taxon>Noctuidae</taxon>
        <taxon>Amphipyrinae</taxon>
        <taxon>Spodoptera</taxon>
    </lineage>
</organism>
<dbReference type="AlphaFoldDB" id="A0A9R0CU22"/>
<gene>
    <name evidence="4" type="primary">LOC118262281</name>
</gene>
<feature type="compositionally biased region" description="Acidic residues" evidence="1">
    <location>
        <begin position="385"/>
        <end position="405"/>
    </location>
</feature>
<dbReference type="GeneID" id="118262281"/>
<dbReference type="RefSeq" id="XP_035429395.2">
    <property type="nucleotide sequence ID" value="XM_035573502.2"/>
</dbReference>
<accession>A0A9R0CU22</accession>
<evidence type="ECO:0000313" key="4">
    <source>
        <dbReference type="RefSeq" id="XP_035429395.2"/>
    </source>
</evidence>
<feature type="chain" id="PRO_5040285731" evidence="2">
    <location>
        <begin position="22"/>
        <end position="405"/>
    </location>
</feature>
<reference evidence="4" key="1">
    <citation type="submission" date="2025-08" db="UniProtKB">
        <authorList>
            <consortium name="RefSeq"/>
        </authorList>
    </citation>
    <scope>IDENTIFICATION</scope>
    <source>
        <tissue evidence="4">Whole larval tissue</tissue>
    </source>
</reference>
<feature type="signal peptide" evidence="2">
    <location>
        <begin position="1"/>
        <end position="21"/>
    </location>
</feature>
<dbReference type="Proteomes" id="UP000829999">
    <property type="component" value="Chromosome 12"/>
</dbReference>
<keyword evidence="2" id="KW-0732">Signal</keyword>
<protein>
    <submittedName>
        <fullName evidence="4">Uncharacterized protein LOC118262281</fullName>
    </submittedName>
</protein>
<evidence type="ECO:0000256" key="2">
    <source>
        <dbReference type="SAM" id="SignalP"/>
    </source>
</evidence>
<keyword evidence="3" id="KW-1185">Reference proteome</keyword>
<name>A0A9R0CU22_SPOFR</name>
<evidence type="ECO:0000313" key="3">
    <source>
        <dbReference type="Proteomes" id="UP000829999"/>
    </source>
</evidence>
<evidence type="ECO:0000256" key="1">
    <source>
        <dbReference type="SAM" id="MobiDB-lite"/>
    </source>
</evidence>